<dbReference type="NCBIfam" id="TIGR02532">
    <property type="entry name" value="IV_pilin_GFxxxE"/>
    <property type="match status" value="1"/>
</dbReference>
<name>A0A1F8EAE5_9BACT</name>
<dbReference type="EMBL" id="MGJA01000007">
    <property type="protein sequence ID" value="OGM97891.1"/>
    <property type="molecule type" value="Genomic_DNA"/>
</dbReference>
<evidence type="ECO:0000256" key="1">
    <source>
        <dbReference type="ARBA" id="ARBA00004167"/>
    </source>
</evidence>
<dbReference type="PRINTS" id="PR00813">
    <property type="entry name" value="BCTERIALGSPG"/>
</dbReference>
<keyword evidence="4 6" id="KW-1133">Transmembrane helix</keyword>
<dbReference type="STRING" id="1802660.A2735_02935"/>
<comment type="subcellular location">
    <subcellularLocation>
        <location evidence="1">Membrane</location>
        <topology evidence="1">Single-pass membrane protein</topology>
    </subcellularLocation>
</comment>
<gene>
    <name evidence="7" type="ORF">A2735_02935</name>
</gene>
<dbReference type="PROSITE" id="PS00409">
    <property type="entry name" value="PROKAR_NTER_METHYL"/>
    <property type="match status" value="1"/>
</dbReference>
<dbReference type="PANTHER" id="PTHR30093:SF44">
    <property type="entry name" value="TYPE II SECRETION SYSTEM CORE PROTEIN G"/>
    <property type="match status" value="1"/>
</dbReference>
<reference evidence="7 8" key="1">
    <citation type="journal article" date="2016" name="Nat. Commun.">
        <title>Thousands of microbial genomes shed light on interconnected biogeochemical processes in an aquifer system.</title>
        <authorList>
            <person name="Anantharaman K."/>
            <person name="Brown C.T."/>
            <person name="Hug L.A."/>
            <person name="Sharon I."/>
            <person name="Castelle C.J."/>
            <person name="Probst A.J."/>
            <person name="Thomas B.C."/>
            <person name="Singh A."/>
            <person name="Wilkins M.J."/>
            <person name="Karaoz U."/>
            <person name="Brodie E.L."/>
            <person name="Williams K.H."/>
            <person name="Hubbard S.S."/>
            <person name="Banfield J.F."/>
        </authorList>
    </citation>
    <scope>NUCLEOTIDE SEQUENCE [LARGE SCALE GENOMIC DNA]</scope>
</reference>
<dbReference type="InterPro" id="IPR045584">
    <property type="entry name" value="Pilin-like"/>
</dbReference>
<dbReference type="Proteomes" id="UP000178520">
    <property type="component" value="Unassembled WGS sequence"/>
</dbReference>
<dbReference type="AlphaFoldDB" id="A0A1F8EAE5"/>
<dbReference type="GO" id="GO:0016020">
    <property type="term" value="C:membrane"/>
    <property type="evidence" value="ECO:0007669"/>
    <property type="project" value="UniProtKB-SubCell"/>
</dbReference>
<dbReference type="SUPFAM" id="SSF54523">
    <property type="entry name" value="Pili subunits"/>
    <property type="match status" value="1"/>
</dbReference>
<protein>
    <recommendedName>
        <fullName evidence="9">Type II secretion system protein GspG C-terminal domain-containing protein</fullName>
    </recommendedName>
</protein>
<dbReference type="Gene3D" id="3.30.700.10">
    <property type="entry name" value="Glycoprotein, Type 4 Pilin"/>
    <property type="match status" value="1"/>
</dbReference>
<keyword evidence="5 6" id="KW-0472">Membrane</keyword>
<evidence type="ECO:0000256" key="4">
    <source>
        <dbReference type="ARBA" id="ARBA00022989"/>
    </source>
</evidence>
<evidence type="ECO:0000313" key="8">
    <source>
        <dbReference type="Proteomes" id="UP000178520"/>
    </source>
</evidence>
<dbReference type="InterPro" id="IPR000983">
    <property type="entry name" value="Bac_GSPG_pilin"/>
</dbReference>
<evidence type="ECO:0000256" key="2">
    <source>
        <dbReference type="ARBA" id="ARBA00022481"/>
    </source>
</evidence>
<dbReference type="InterPro" id="IPR012902">
    <property type="entry name" value="N_methyl_site"/>
</dbReference>
<accession>A0A1F8EAE5</accession>
<evidence type="ECO:0000313" key="7">
    <source>
        <dbReference type="EMBL" id="OGM97891.1"/>
    </source>
</evidence>
<proteinExistence type="predicted"/>
<organism evidence="7 8">
    <name type="scientific">Candidatus Yanofskybacteria bacterium RIFCSPHIGHO2_01_FULL_41_21</name>
    <dbReference type="NCBI Taxonomy" id="1802660"/>
    <lineage>
        <taxon>Bacteria</taxon>
        <taxon>Candidatus Yanofskyibacteriota</taxon>
    </lineage>
</organism>
<dbReference type="GO" id="GO:0015628">
    <property type="term" value="P:protein secretion by the type II secretion system"/>
    <property type="evidence" value="ECO:0007669"/>
    <property type="project" value="InterPro"/>
</dbReference>
<feature type="transmembrane region" description="Helical" evidence="6">
    <location>
        <begin position="12"/>
        <end position="34"/>
    </location>
</feature>
<dbReference type="GO" id="GO:0015627">
    <property type="term" value="C:type II protein secretion system complex"/>
    <property type="evidence" value="ECO:0007669"/>
    <property type="project" value="InterPro"/>
</dbReference>
<sequence length="174" mass="18882">MSIKKHFRLSRGFTLVELLVVIAIIGILATLLLLQLGVARQRARDVKRIADVNQLRTSVELYYDDNGSYPADITNTELSKYMVRVPTDPLVAATTYGYKTKTAAKLQYQVWTELEQKALGALNADADINASAWAGPGNARGGVDGRGEAPGVAEACANSDTTDNECVYDQGQNM</sequence>
<evidence type="ECO:0000256" key="5">
    <source>
        <dbReference type="ARBA" id="ARBA00023136"/>
    </source>
</evidence>
<evidence type="ECO:0000256" key="6">
    <source>
        <dbReference type="SAM" id="Phobius"/>
    </source>
</evidence>
<dbReference type="Pfam" id="PF07963">
    <property type="entry name" value="N_methyl"/>
    <property type="match status" value="1"/>
</dbReference>
<evidence type="ECO:0008006" key="9">
    <source>
        <dbReference type="Google" id="ProtNLM"/>
    </source>
</evidence>
<comment type="caution">
    <text evidence="7">The sequence shown here is derived from an EMBL/GenBank/DDBJ whole genome shotgun (WGS) entry which is preliminary data.</text>
</comment>
<keyword evidence="3 6" id="KW-0812">Transmembrane</keyword>
<evidence type="ECO:0000256" key="3">
    <source>
        <dbReference type="ARBA" id="ARBA00022692"/>
    </source>
</evidence>
<keyword evidence="2" id="KW-0488">Methylation</keyword>
<dbReference type="PANTHER" id="PTHR30093">
    <property type="entry name" value="GENERAL SECRETION PATHWAY PROTEIN G"/>
    <property type="match status" value="1"/>
</dbReference>